<dbReference type="PANTHER" id="PTHR42920">
    <property type="entry name" value="OS03G0707200 PROTEIN-RELATED"/>
    <property type="match status" value="1"/>
</dbReference>
<evidence type="ECO:0000256" key="5">
    <source>
        <dbReference type="ARBA" id="ARBA00022989"/>
    </source>
</evidence>
<dbReference type="Pfam" id="PF00892">
    <property type="entry name" value="EamA"/>
    <property type="match status" value="2"/>
</dbReference>
<feature type="transmembrane region" description="Helical" evidence="7">
    <location>
        <begin position="294"/>
        <end position="315"/>
    </location>
</feature>
<proteinExistence type="inferred from homology"/>
<evidence type="ECO:0000256" key="1">
    <source>
        <dbReference type="ARBA" id="ARBA00004651"/>
    </source>
</evidence>
<feature type="domain" description="EamA" evidence="8">
    <location>
        <begin position="130"/>
        <end position="254"/>
    </location>
</feature>
<reference evidence="9 10" key="1">
    <citation type="submission" date="2020-08" db="EMBL/GenBank/DDBJ databases">
        <title>Plant Genome Project.</title>
        <authorList>
            <person name="Zhang R.-G."/>
        </authorList>
    </citation>
    <scope>NUCLEOTIDE SEQUENCE [LARGE SCALE GENOMIC DNA]</scope>
    <source>
        <tissue evidence="9">Rhizome</tissue>
    </source>
</reference>
<gene>
    <name evidence="9" type="ORF">ZIOFF_057593</name>
</gene>
<dbReference type="PANTHER" id="PTHR42920:SF26">
    <property type="entry name" value="OS03G0707200 PROTEIN"/>
    <property type="match status" value="1"/>
</dbReference>
<evidence type="ECO:0000256" key="6">
    <source>
        <dbReference type="ARBA" id="ARBA00023136"/>
    </source>
</evidence>
<dbReference type="InterPro" id="IPR051258">
    <property type="entry name" value="Diverse_Substrate_Transporter"/>
</dbReference>
<accession>A0A8J5F2V4</accession>
<feature type="transmembrane region" description="Helical" evidence="7">
    <location>
        <begin position="266"/>
        <end position="282"/>
    </location>
</feature>
<sequence length="464" mass="51886">MHSTASSSRWIWSSKTSMISHLTTSTVSSTCSFSIYKARRRDRVARCSLNGDSSSRQQTSVGPAEVSFPITDELESSAVDKKEPVRFAFVEDQRFTPLSRRPRFRLRSKSSSKRRLWSRIFFASKKVRSIIMLNVLTVIYASDIPVLKEVEAVMEPSFFNMVRFSITAIPFLPFILRDWRDGHIRSAGTELGFWVSCGYLSQALGLLTSEAGHASFISAFTVVIVPFVDGMLGARIPPFIWFGAIVSLIGVALLECGGTPPCVGDILNLLSAIFFGIHMLRTEHITRSTRKEKVMALLGYEVCTVALSTVIWFMLKNIFGNMHQENLESWSLSNMWDQMSSFPWIPTLYTGVFSTGLCLWAEMNAMNDISATETAIVYGLEPVWGAAFAWFLLGERWGSTEWIGASLVLCGSLAVQILSSISESFNDEISDEQIHLNAPRKQNDLSFSAVVVNQKKNLSNLIRK</sequence>
<keyword evidence="10" id="KW-1185">Reference proteome</keyword>
<name>A0A8J5F2V4_ZINOF</name>
<feature type="transmembrane region" description="Helical" evidence="7">
    <location>
        <begin position="342"/>
        <end position="363"/>
    </location>
</feature>
<feature type="transmembrane region" description="Helical" evidence="7">
    <location>
        <begin position="161"/>
        <end position="179"/>
    </location>
</feature>
<feature type="transmembrane region" description="Helical" evidence="7">
    <location>
        <begin position="239"/>
        <end position="260"/>
    </location>
</feature>
<dbReference type="EMBL" id="JACMSC010000016">
    <property type="protein sequence ID" value="KAG6481002.1"/>
    <property type="molecule type" value="Genomic_DNA"/>
</dbReference>
<protein>
    <recommendedName>
        <fullName evidence="8">EamA domain-containing protein</fullName>
    </recommendedName>
</protein>
<keyword evidence="6 7" id="KW-0472">Membrane</keyword>
<evidence type="ECO:0000256" key="7">
    <source>
        <dbReference type="SAM" id="Phobius"/>
    </source>
</evidence>
<feature type="domain" description="EamA" evidence="8">
    <location>
        <begin position="264"/>
        <end position="413"/>
    </location>
</feature>
<keyword evidence="3" id="KW-1003">Cell membrane</keyword>
<organism evidence="9 10">
    <name type="scientific">Zingiber officinale</name>
    <name type="common">Ginger</name>
    <name type="synonym">Amomum zingiber</name>
    <dbReference type="NCBI Taxonomy" id="94328"/>
    <lineage>
        <taxon>Eukaryota</taxon>
        <taxon>Viridiplantae</taxon>
        <taxon>Streptophyta</taxon>
        <taxon>Embryophyta</taxon>
        <taxon>Tracheophyta</taxon>
        <taxon>Spermatophyta</taxon>
        <taxon>Magnoliopsida</taxon>
        <taxon>Liliopsida</taxon>
        <taxon>Zingiberales</taxon>
        <taxon>Zingiberaceae</taxon>
        <taxon>Zingiber</taxon>
    </lineage>
</organism>
<dbReference type="SUPFAM" id="SSF103481">
    <property type="entry name" value="Multidrug resistance efflux transporter EmrE"/>
    <property type="match status" value="1"/>
</dbReference>
<evidence type="ECO:0000256" key="3">
    <source>
        <dbReference type="ARBA" id="ARBA00022475"/>
    </source>
</evidence>
<dbReference type="GO" id="GO:0005886">
    <property type="term" value="C:plasma membrane"/>
    <property type="evidence" value="ECO:0007669"/>
    <property type="project" value="UniProtKB-SubCell"/>
</dbReference>
<feature type="transmembrane region" description="Helical" evidence="7">
    <location>
        <begin position="116"/>
        <end position="141"/>
    </location>
</feature>
<dbReference type="InterPro" id="IPR037185">
    <property type="entry name" value="EmrE-like"/>
</dbReference>
<comment type="similarity">
    <text evidence="2">Belongs to the drug/metabolite transporter (DMT) superfamily. Plant drug/metabolite exporter (P-DME) (TC 2.A.7.4) family.</text>
</comment>
<evidence type="ECO:0000313" key="9">
    <source>
        <dbReference type="EMBL" id="KAG6481002.1"/>
    </source>
</evidence>
<keyword evidence="5 7" id="KW-1133">Transmembrane helix</keyword>
<keyword evidence="4 7" id="KW-0812">Transmembrane</keyword>
<evidence type="ECO:0000256" key="2">
    <source>
        <dbReference type="ARBA" id="ARBA00007635"/>
    </source>
</evidence>
<dbReference type="InterPro" id="IPR000620">
    <property type="entry name" value="EamA_dom"/>
</dbReference>
<comment type="subcellular location">
    <subcellularLocation>
        <location evidence="1">Cell membrane</location>
        <topology evidence="1">Multi-pass membrane protein</topology>
    </subcellularLocation>
</comment>
<comment type="caution">
    <text evidence="9">The sequence shown here is derived from an EMBL/GenBank/DDBJ whole genome shotgun (WGS) entry which is preliminary data.</text>
</comment>
<evidence type="ECO:0000256" key="4">
    <source>
        <dbReference type="ARBA" id="ARBA00022692"/>
    </source>
</evidence>
<evidence type="ECO:0000313" key="10">
    <source>
        <dbReference type="Proteomes" id="UP000734854"/>
    </source>
</evidence>
<dbReference type="AlphaFoldDB" id="A0A8J5F2V4"/>
<dbReference type="Proteomes" id="UP000734854">
    <property type="component" value="Unassembled WGS sequence"/>
</dbReference>
<evidence type="ECO:0000259" key="8">
    <source>
        <dbReference type="Pfam" id="PF00892"/>
    </source>
</evidence>